<feature type="transmembrane region" description="Helical" evidence="1">
    <location>
        <begin position="218"/>
        <end position="238"/>
    </location>
</feature>
<feature type="transmembrane region" description="Helical" evidence="1">
    <location>
        <begin position="376"/>
        <end position="398"/>
    </location>
</feature>
<protein>
    <submittedName>
        <fullName evidence="2">MFS transporter</fullName>
    </submittedName>
</protein>
<dbReference type="PANTHER" id="PTHR23542:SF1">
    <property type="entry name" value="MAJOR FACILITATOR SUPERFAMILY (MFS) PROFILE DOMAIN-CONTAINING PROTEIN"/>
    <property type="match status" value="1"/>
</dbReference>
<dbReference type="PANTHER" id="PTHR23542">
    <property type="match status" value="1"/>
</dbReference>
<sequence length="417" mass="41973">MSAPDPSYRSLFALPGLTYVVVAFLGRLPLAMAQIGVLLLVAGTTGSYGAGGACAGALAVANAVGAPLWGAWADRVGQRRVVLIQAWSASVAIGALLAVAHTDLPWAYSAGASAVAGFLLPHVGPLARVRWRPITARFGPRAQVRLMRTAFSYEGSADEASFVIGPALVGVVVALSSPVVALAGAAGLLLVFGTWFALHPTARATRTATAHLTGAGRLVTPALVVLCLAQVAIGSVFGSVQTGTSVLATSAGQPGLTGIFHALLGIGSVAAGLAVARIPRHVPLPTRQRWFSLAFLVLSLPLLEVGSLMTLAPALLVLGLSIAPYMITSFTLGEQVTPPSRVSAAMTLLAASGGLGYAAGAALAGGLADHGGHTPAFAVTVAAGVLAVTIAWGGAGLLGRAETATRHRPLVVNTVQP</sequence>
<feature type="transmembrane region" description="Helical" evidence="1">
    <location>
        <begin position="106"/>
        <end position="129"/>
    </location>
</feature>
<gene>
    <name evidence="2" type="ORF">VV01_15835</name>
</gene>
<feature type="transmembrane region" description="Helical" evidence="1">
    <location>
        <begin position="12"/>
        <end position="42"/>
    </location>
</feature>
<dbReference type="OrthoDB" id="9180256at2"/>
<dbReference type="Gene3D" id="1.20.1250.20">
    <property type="entry name" value="MFS general substrate transporter like domains"/>
    <property type="match status" value="1"/>
</dbReference>
<feature type="transmembrane region" description="Helical" evidence="1">
    <location>
        <begin position="48"/>
        <end position="69"/>
    </location>
</feature>
<feature type="transmembrane region" description="Helical" evidence="1">
    <location>
        <begin position="314"/>
        <end position="332"/>
    </location>
</feature>
<dbReference type="InterPro" id="IPR036259">
    <property type="entry name" value="MFS_trans_sf"/>
</dbReference>
<dbReference type="Proteomes" id="UP000037397">
    <property type="component" value="Unassembled WGS sequence"/>
</dbReference>
<reference evidence="3" key="1">
    <citation type="submission" date="2015-03" db="EMBL/GenBank/DDBJ databases">
        <title>Luteipulveratus halotolerans sp. nov., a novel actinobacterium (Dermacoccaceae) from Sarawak, Malaysia.</title>
        <authorList>
            <person name="Juboi H."/>
            <person name="Basik A."/>
            <person name="Shamsul S.S."/>
            <person name="Arnold P."/>
            <person name="Schmitt E.K."/>
            <person name="Sanglier J.-J."/>
            <person name="Yeo T."/>
        </authorList>
    </citation>
    <scope>NUCLEOTIDE SEQUENCE [LARGE SCALE GENOMIC DNA]</scope>
    <source>
        <strain evidence="3">C296001</strain>
    </source>
</reference>
<dbReference type="SUPFAM" id="SSF103473">
    <property type="entry name" value="MFS general substrate transporter"/>
    <property type="match status" value="1"/>
</dbReference>
<feature type="transmembrane region" description="Helical" evidence="1">
    <location>
        <begin position="258"/>
        <end position="278"/>
    </location>
</feature>
<accession>A0A0L6CP43</accession>
<comment type="caution">
    <text evidence="2">The sequence shown here is derived from an EMBL/GenBank/DDBJ whole genome shotgun (WGS) entry which is preliminary data.</text>
</comment>
<dbReference type="AlphaFoldDB" id="A0A0L6CP43"/>
<keyword evidence="1" id="KW-0472">Membrane</keyword>
<dbReference type="PATRIC" id="fig|1631356.3.peg.3144"/>
<feature type="transmembrane region" description="Helical" evidence="1">
    <location>
        <begin position="290"/>
        <end position="308"/>
    </location>
</feature>
<keyword evidence="1" id="KW-0812">Transmembrane</keyword>
<feature type="transmembrane region" description="Helical" evidence="1">
    <location>
        <begin position="179"/>
        <end position="198"/>
    </location>
</feature>
<organism evidence="2 3">
    <name type="scientific">Luteipulveratus halotolerans</name>
    <dbReference type="NCBI Taxonomy" id="1631356"/>
    <lineage>
        <taxon>Bacteria</taxon>
        <taxon>Bacillati</taxon>
        <taxon>Actinomycetota</taxon>
        <taxon>Actinomycetes</taxon>
        <taxon>Micrococcales</taxon>
        <taxon>Dermacoccaceae</taxon>
        <taxon>Luteipulveratus</taxon>
    </lineage>
</organism>
<feature type="transmembrane region" description="Helical" evidence="1">
    <location>
        <begin position="81"/>
        <end position="100"/>
    </location>
</feature>
<evidence type="ECO:0000313" key="3">
    <source>
        <dbReference type="Proteomes" id="UP000037397"/>
    </source>
</evidence>
<feature type="transmembrane region" description="Helical" evidence="1">
    <location>
        <begin position="344"/>
        <end position="364"/>
    </location>
</feature>
<name>A0A0L6CP43_9MICO</name>
<dbReference type="STRING" id="1631356.VV01_15835"/>
<evidence type="ECO:0000313" key="2">
    <source>
        <dbReference type="EMBL" id="KNX39531.1"/>
    </source>
</evidence>
<dbReference type="EMBL" id="LAIR01000002">
    <property type="protein sequence ID" value="KNX39531.1"/>
    <property type="molecule type" value="Genomic_DNA"/>
</dbReference>
<keyword evidence="3" id="KW-1185">Reference proteome</keyword>
<evidence type="ECO:0000256" key="1">
    <source>
        <dbReference type="SAM" id="Phobius"/>
    </source>
</evidence>
<keyword evidence="1" id="KW-1133">Transmembrane helix</keyword>
<proteinExistence type="predicted"/>